<keyword evidence="16" id="KW-1185">Reference proteome</keyword>
<dbReference type="InterPro" id="IPR039426">
    <property type="entry name" value="TonB-dep_rcpt-like"/>
</dbReference>
<evidence type="ECO:0000256" key="11">
    <source>
        <dbReference type="RuleBase" id="RU003357"/>
    </source>
</evidence>
<evidence type="ECO:0000256" key="1">
    <source>
        <dbReference type="ARBA" id="ARBA00004571"/>
    </source>
</evidence>
<sequence length="696" mass="79635">MSCSLRYIPCLLTGIVFFVCTSSFAQTSRSDTTQVQQHLELQEVVVTGTGTLHHSDKAPVRTEVITRTQIEALQGRTAEEILSMLSPAFDFSPSDMGSGITLGGFSNKYILILVDGKRLHGDQGGQNDLGKIPTESIRRIEIVKGAASSLYGSDAMAGVINIITNRNQAPFKIENSTRTGSYGDVQQYNQIAFMGSNLSSETSFSFRHSDGWQNTTQEWFKKKVVENSVTKTANRYSNWTVEQLFRYDFNARWSVYAGGEWYGKNMYRPTGNPQWSNFNMRYRTWGARTGLQFAPNDRIQYTLDFAYDLNDYYHVYTTLTQEEYVDEDGNLLHPIYEKGDVSRQSRQQRFTAHLKGVHDLKSHRISAGVEFINDWLDAPYRLRSKHADAYTLAAYAQDEWQVSPSLFLTPGVRFVTHKEFGLDFAPKATLLYRKGPWTLSGTYARGFKVPGIKELYYHYERFMAANMRLYTGNTDLRPEHSNFFSLSADYKQGPFKSSVTLFYNSIKNMIALVEVPREKLDYVRGIDKRMQYKNMEEALSRGADVDFSYRISPRWTLGAAYSFLYADGHFINDDNERVYHMLEGSVKHRGTWRTAWTGKALKLKNGGTYTPGISLFGRAQSQKYSYNYGHADGYMIWRIDSSHRLKFGRQWGITAHAGVDNLFDYKETKPYGLPYASNTPGRTFYVSVAINFNQWK</sequence>
<feature type="signal peptide" evidence="12">
    <location>
        <begin position="1"/>
        <end position="25"/>
    </location>
</feature>
<evidence type="ECO:0000256" key="9">
    <source>
        <dbReference type="ARBA" id="ARBA00023237"/>
    </source>
</evidence>
<keyword evidence="6 11" id="KW-0798">TonB box</keyword>
<evidence type="ECO:0000313" key="15">
    <source>
        <dbReference type="EMBL" id="KGN74761.1"/>
    </source>
</evidence>
<dbReference type="PANTHER" id="PTHR30069:SF29">
    <property type="entry name" value="HEMOGLOBIN AND HEMOGLOBIN-HAPTOGLOBIN-BINDING PROTEIN 1-RELATED"/>
    <property type="match status" value="1"/>
</dbReference>
<evidence type="ECO:0000256" key="10">
    <source>
        <dbReference type="PROSITE-ProRule" id="PRU01360"/>
    </source>
</evidence>
<accession>A0A0A2E7A2</accession>
<evidence type="ECO:0000256" key="7">
    <source>
        <dbReference type="ARBA" id="ARBA00023136"/>
    </source>
</evidence>
<evidence type="ECO:0000256" key="12">
    <source>
        <dbReference type="SAM" id="SignalP"/>
    </source>
</evidence>
<dbReference type="PROSITE" id="PS52016">
    <property type="entry name" value="TONB_DEPENDENT_REC_3"/>
    <property type="match status" value="1"/>
</dbReference>
<dbReference type="CDD" id="cd01347">
    <property type="entry name" value="ligand_gated_channel"/>
    <property type="match status" value="1"/>
</dbReference>
<comment type="subcellular location">
    <subcellularLocation>
        <location evidence="1 10">Cell outer membrane</location>
        <topology evidence="1 10">Multi-pass membrane protein</topology>
    </subcellularLocation>
</comment>
<dbReference type="GO" id="GO:0044718">
    <property type="term" value="P:siderophore transmembrane transport"/>
    <property type="evidence" value="ECO:0007669"/>
    <property type="project" value="TreeGrafter"/>
</dbReference>
<dbReference type="Gene3D" id="2.40.170.20">
    <property type="entry name" value="TonB-dependent receptor, beta-barrel domain"/>
    <property type="match status" value="1"/>
</dbReference>
<dbReference type="Gene3D" id="2.170.130.10">
    <property type="entry name" value="TonB-dependent receptor, plug domain"/>
    <property type="match status" value="1"/>
</dbReference>
<evidence type="ECO:0008006" key="17">
    <source>
        <dbReference type="Google" id="ProtNLM"/>
    </source>
</evidence>
<dbReference type="Pfam" id="PF07715">
    <property type="entry name" value="Plug"/>
    <property type="match status" value="1"/>
</dbReference>
<comment type="caution">
    <text evidence="15">The sequence shown here is derived from an EMBL/GenBank/DDBJ whole genome shotgun (WGS) entry which is preliminary data.</text>
</comment>
<dbReference type="InterPro" id="IPR036942">
    <property type="entry name" value="Beta-barrel_TonB_sf"/>
</dbReference>
<comment type="similarity">
    <text evidence="10 11">Belongs to the TonB-dependent receptor family.</text>
</comment>
<evidence type="ECO:0000259" key="14">
    <source>
        <dbReference type="Pfam" id="PF07715"/>
    </source>
</evidence>
<keyword evidence="3 10" id="KW-1134">Transmembrane beta strand</keyword>
<dbReference type="GO" id="GO:0015344">
    <property type="term" value="F:siderophore uptake transmembrane transporter activity"/>
    <property type="evidence" value="ECO:0007669"/>
    <property type="project" value="TreeGrafter"/>
</dbReference>
<reference evidence="15 16" key="1">
    <citation type="submission" date="2014-09" db="EMBL/GenBank/DDBJ databases">
        <title>Draft Genome Sequence of Porphyromonas macacae COT-192_OH2859.</title>
        <authorList>
            <person name="Wallis C."/>
            <person name="Deusch O."/>
            <person name="O'Flynn C."/>
            <person name="Davis I."/>
            <person name="Horsfall A."/>
            <person name="Kirkwood N."/>
            <person name="Harris S."/>
            <person name="Eisen J.A."/>
            <person name="Coil D.A."/>
            <person name="Darling A.E."/>
            <person name="Jospin G."/>
            <person name="Alexiev A."/>
        </authorList>
    </citation>
    <scope>NUCLEOTIDE SEQUENCE [LARGE SCALE GENOMIC DNA]</scope>
    <source>
        <strain evidence="16">COT-192 OH2859</strain>
    </source>
</reference>
<dbReference type="OrthoDB" id="9764669at2"/>
<dbReference type="InterPro" id="IPR000531">
    <property type="entry name" value="Beta-barrel_TonB"/>
</dbReference>
<evidence type="ECO:0000256" key="5">
    <source>
        <dbReference type="ARBA" id="ARBA00022729"/>
    </source>
</evidence>
<dbReference type="InterPro" id="IPR037066">
    <property type="entry name" value="Plug_dom_sf"/>
</dbReference>
<dbReference type="STRING" id="28115.HQ47_04295"/>
<dbReference type="SUPFAM" id="SSF56935">
    <property type="entry name" value="Porins"/>
    <property type="match status" value="1"/>
</dbReference>
<keyword evidence="4 10" id="KW-0812">Transmembrane</keyword>
<dbReference type="eggNOG" id="COG4771">
    <property type="taxonomic scope" value="Bacteria"/>
</dbReference>
<feature type="domain" description="TonB-dependent receptor plug" evidence="14">
    <location>
        <begin position="57"/>
        <end position="159"/>
    </location>
</feature>
<keyword evidence="9 10" id="KW-0998">Cell outer membrane</keyword>
<dbReference type="EMBL" id="JRFA01000010">
    <property type="protein sequence ID" value="KGN74761.1"/>
    <property type="molecule type" value="Genomic_DNA"/>
</dbReference>
<dbReference type="InterPro" id="IPR012910">
    <property type="entry name" value="Plug_dom"/>
</dbReference>
<evidence type="ECO:0000256" key="6">
    <source>
        <dbReference type="ARBA" id="ARBA00023077"/>
    </source>
</evidence>
<evidence type="ECO:0000313" key="16">
    <source>
        <dbReference type="Proteomes" id="UP000030103"/>
    </source>
</evidence>
<feature type="domain" description="TonB-dependent receptor-like beta-barrel" evidence="13">
    <location>
        <begin position="270"/>
        <end position="662"/>
    </location>
</feature>
<dbReference type="RefSeq" id="WP_036873571.1">
    <property type="nucleotide sequence ID" value="NZ_JRFA01000010.1"/>
</dbReference>
<evidence type="ECO:0000256" key="4">
    <source>
        <dbReference type="ARBA" id="ARBA00022692"/>
    </source>
</evidence>
<keyword evidence="8" id="KW-0675">Receptor</keyword>
<dbReference type="AlphaFoldDB" id="A0A0A2E7A2"/>
<dbReference type="Proteomes" id="UP000030103">
    <property type="component" value="Unassembled WGS sequence"/>
</dbReference>
<keyword evidence="5 12" id="KW-0732">Signal</keyword>
<gene>
    <name evidence="15" type="ORF">HQ47_04295</name>
</gene>
<dbReference type="Pfam" id="PF00593">
    <property type="entry name" value="TonB_dep_Rec_b-barrel"/>
    <property type="match status" value="1"/>
</dbReference>
<dbReference type="GO" id="GO:0009279">
    <property type="term" value="C:cell outer membrane"/>
    <property type="evidence" value="ECO:0007669"/>
    <property type="project" value="UniProtKB-SubCell"/>
</dbReference>
<keyword evidence="2 10" id="KW-0813">Transport</keyword>
<name>A0A0A2E7A2_9PORP</name>
<evidence type="ECO:0000259" key="13">
    <source>
        <dbReference type="Pfam" id="PF00593"/>
    </source>
</evidence>
<protein>
    <recommendedName>
        <fullName evidence="17">Colicin I receptor</fullName>
    </recommendedName>
</protein>
<keyword evidence="7 10" id="KW-0472">Membrane</keyword>
<proteinExistence type="inferred from homology"/>
<dbReference type="PANTHER" id="PTHR30069">
    <property type="entry name" value="TONB-DEPENDENT OUTER MEMBRANE RECEPTOR"/>
    <property type="match status" value="1"/>
</dbReference>
<feature type="chain" id="PRO_5001986806" description="Colicin I receptor" evidence="12">
    <location>
        <begin position="26"/>
        <end position="696"/>
    </location>
</feature>
<evidence type="ECO:0000256" key="3">
    <source>
        <dbReference type="ARBA" id="ARBA00022452"/>
    </source>
</evidence>
<evidence type="ECO:0000256" key="2">
    <source>
        <dbReference type="ARBA" id="ARBA00022448"/>
    </source>
</evidence>
<organism evidence="15 16">
    <name type="scientific">Porphyromonas macacae</name>
    <dbReference type="NCBI Taxonomy" id="28115"/>
    <lineage>
        <taxon>Bacteria</taxon>
        <taxon>Pseudomonadati</taxon>
        <taxon>Bacteroidota</taxon>
        <taxon>Bacteroidia</taxon>
        <taxon>Bacteroidales</taxon>
        <taxon>Porphyromonadaceae</taxon>
        <taxon>Porphyromonas</taxon>
    </lineage>
</organism>
<evidence type="ECO:0000256" key="8">
    <source>
        <dbReference type="ARBA" id="ARBA00023170"/>
    </source>
</evidence>